<evidence type="ECO:0000313" key="2">
    <source>
        <dbReference type="EMBL" id="QGA27326.1"/>
    </source>
</evidence>
<dbReference type="Gene3D" id="3.30.420.40">
    <property type="match status" value="2"/>
</dbReference>
<dbReference type="InterPro" id="IPR043129">
    <property type="entry name" value="ATPase_NBD"/>
</dbReference>
<feature type="domain" description="Gcp-like" evidence="1">
    <location>
        <begin position="38"/>
        <end position="159"/>
    </location>
</feature>
<accession>A0A5Q0QCW1</accession>
<name>A0A5Q0QCW1_9SPHI</name>
<dbReference type="AlphaFoldDB" id="A0A5Q0QCW1"/>
<dbReference type="SUPFAM" id="SSF53067">
    <property type="entry name" value="Actin-like ATPase domain"/>
    <property type="match status" value="2"/>
</dbReference>
<evidence type="ECO:0000259" key="1">
    <source>
        <dbReference type="Pfam" id="PF00814"/>
    </source>
</evidence>
<dbReference type="PANTHER" id="PTHR11735">
    <property type="entry name" value="TRNA N6-ADENOSINE THREONYLCARBAMOYLTRANSFERASE"/>
    <property type="match status" value="1"/>
</dbReference>
<dbReference type="GO" id="GO:0002949">
    <property type="term" value="P:tRNA threonylcarbamoyladenosine modification"/>
    <property type="evidence" value="ECO:0007669"/>
    <property type="project" value="InterPro"/>
</dbReference>
<reference evidence="2 3" key="1">
    <citation type="submission" date="2019-10" db="EMBL/GenBank/DDBJ databases">
        <authorList>
            <person name="Dong K."/>
        </authorList>
    </citation>
    <scope>NUCLEOTIDE SEQUENCE [LARGE SCALE GENOMIC DNA]</scope>
    <source>
        <strain evidence="3">dk4302</strain>
    </source>
</reference>
<evidence type="ECO:0000313" key="3">
    <source>
        <dbReference type="Proteomes" id="UP000326921"/>
    </source>
</evidence>
<dbReference type="InterPro" id="IPR022496">
    <property type="entry name" value="T6A_TsaB"/>
</dbReference>
<dbReference type="Proteomes" id="UP000326921">
    <property type="component" value="Chromosome"/>
</dbReference>
<keyword evidence="2" id="KW-0808">Transferase</keyword>
<dbReference type="RefSeq" id="WP_153512164.1">
    <property type="nucleotide sequence ID" value="NZ_CP045652.1"/>
</dbReference>
<dbReference type="EMBL" id="CP045652">
    <property type="protein sequence ID" value="QGA27326.1"/>
    <property type="molecule type" value="Genomic_DNA"/>
</dbReference>
<dbReference type="NCBIfam" id="TIGR03725">
    <property type="entry name" value="T6A_YeaZ"/>
    <property type="match status" value="1"/>
</dbReference>
<proteinExistence type="predicted"/>
<dbReference type="GO" id="GO:0005829">
    <property type="term" value="C:cytosol"/>
    <property type="evidence" value="ECO:0007669"/>
    <property type="project" value="TreeGrafter"/>
</dbReference>
<keyword evidence="3" id="KW-1185">Reference proteome</keyword>
<dbReference type="PANTHER" id="PTHR11735:SF11">
    <property type="entry name" value="TRNA THREONYLCARBAMOYLADENOSINE BIOSYNTHESIS PROTEIN TSAB"/>
    <property type="match status" value="1"/>
</dbReference>
<dbReference type="Pfam" id="PF00814">
    <property type="entry name" value="TsaD"/>
    <property type="match status" value="1"/>
</dbReference>
<dbReference type="KEGG" id="sphe:GFH32_13845"/>
<dbReference type="InterPro" id="IPR000905">
    <property type="entry name" value="Gcp-like_dom"/>
</dbReference>
<gene>
    <name evidence="2" type="primary">tsaB</name>
    <name evidence="2" type="ORF">GFH32_13845</name>
</gene>
<organism evidence="2 3">
    <name type="scientific">Sphingobacterium zhuxiongii</name>
    <dbReference type="NCBI Taxonomy" id="2662364"/>
    <lineage>
        <taxon>Bacteria</taxon>
        <taxon>Pseudomonadati</taxon>
        <taxon>Bacteroidota</taxon>
        <taxon>Sphingobacteriia</taxon>
        <taxon>Sphingobacteriales</taxon>
        <taxon>Sphingobacteriaceae</taxon>
        <taxon>Sphingobacterium</taxon>
    </lineage>
</organism>
<protein>
    <submittedName>
        <fullName evidence="2">tRNA (Adenosine(37)-N6)-threonylcarbamoyltransferase complex dimerization subunit type 1 TsaB</fullName>
    </submittedName>
</protein>
<dbReference type="CDD" id="cd24032">
    <property type="entry name" value="ASKHA_NBD_TsaB"/>
    <property type="match status" value="1"/>
</dbReference>
<sequence length="236" mass="25902">MSDIYILSIDTATPLCSVSLSKNGSTVYELVGDEPNMHASSLTLFVQLVLEEGNVDMSQLSAVAVSKGPGSYTGLRIGVSVAKGLCYALDIPMIANNTLEAMFSGFRGLSTKADESTLFFPMIDARRQEVYTQVFSLNGEIIEETKALIVDADTFNTYLENGNNLIFFGSGADKFEELFSSQSAIQIQVGFDTKASFQDAISFEKFQQNQFEDVAYFEPFYLKDFVVSAPKKSPLL</sequence>
<dbReference type="GO" id="GO:0016740">
    <property type="term" value="F:transferase activity"/>
    <property type="evidence" value="ECO:0007669"/>
    <property type="project" value="UniProtKB-KW"/>
</dbReference>